<dbReference type="RefSeq" id="WP_055160725.1">
    <property type="nucleotide sequence ID" value="NZ_CP012098.1"/>
</dbReference>
<dbReference type="Proteomes" id="UP000095564">
    <property type="component" value="Unassembled WGS sequence"/>
</dbReference>
<sequence length="77" mass="8697">MKKSELNSICEEIYSRQITDLKSKIKEIAFESRDGSSNFEDFFATFTANTIPILCKSSINSTIDVLQSANLLKIEDD</sequence>
<dbReference type="AlphaFoldDB" id="A0A174QRH1"/>
<dbReference type="Proteomes" id="UP000188159">
    <property type="component" value="Chromosome"/>
</dbReference>
<evidence type="ECO:0000313" key="3">
    <source>
        <dbReference type="Proteomes" id="UP000095564"/>
    </source>
</evidence>
<name>A0A174QRH1_ANAHA</name>
<dbReference type="EMBL" id="CZAU01000020">
    <property type="protein sequence ID" value="CUP73498.1"/>
    <property type="molecule type" value="Genomic_DNA"/>
</dbReference>
<dbReference type="EMBL" id="CP012098">
    <property type="protein sequence ID" value="AQP38613.1"/>
    <property type="molecule type" value="Genomic_DNA"/>
</dbReference>
<evidence type="ECO:0000313" key="1">
    <source>
        <dbReference type="EMBL" id="AQP38613.1"/>
    </source>
</evidence>
<organism evidence="2 3">
    <name type="scientific">Anaerostipes hadrus</name>
    <dbReference type="NCBI Taxonomy" id="649756"/>
    <lineage>
        <taxon>Bacteria</taxon>
        <taxon>Bacillati</taxon>
        <taxon>Bacillota</taxon>
        <taxon>Clostridia</taxon>
        <taxon>Lachnospirales</taxon>
        <taxon>Lachnospiraceae</taxon>
        <taxon>Anaerostipes</taxon>
    </lineage>
</organism>
<accession>A0A174QRH1</accession>
<evidence type="ECO:0000313" key="4">
    <source>
        <dbReference type="Proteomes" id="UP000188159"/>
    </source>
</evidence>
<gene>
    <name evidence="1" type="ORF">DO83_02695</name>
    <name evidence="2" type="ORF">ERS852520_02048</name>
</gene>
<protein>
    <submittedName>
        <fullName evidence="2">Uncharacterized protein</fullName>
    </submittedName>
</protein>
<reference evidence="1 4" key="2">
    <citation type="journal article" date="2016" name="Sci. Rep.">
        <title>Accelerated dysbiosis of gut microbiota during aggravation of DSS-induced colitis by a butyrate-producing bacterium.</title>
        <authorList>
            <person name="Zhang Q."/>
            <person name="Wu Y."/>
            <person name="Wang J."/>
            <person name="Wu G."/>
            <person name="Long W."/>
            <person name="Xue Z."/>
            <person name="Wang L."/>
            <person name="Zhang X."/>
            <person name="Pang X."/>
            <person name="Zhao Y."/>
            <person name="Zhao L."/>
            <person name="Zhang C."/>
        </authorList>
    </citation>
    <scope>NUCLEOTIDE SEQUENCE [LARGE SCALE GENOMIC DNA]</scope>
    <source>
        <strain evidence="1 4">BPB5</strain>
    </source>
</reference>
<reference evidence="2 3" key="1">
    <citation type="submission" date="2015-09" db="EMBL/GenBank/DDBJ databases">
        <authorList>
            <consortium name="Pathogen Informatics"/>
        </authorList>
    </citation>
    <scope>NUCLEOTIDE SEQUENCE [LARGE SCALE GENOMIC DNA]</scope>
    <source>
        <strain evidence="2 3">2789STDY5834908</strain>
    </source>
</reference>
<proteinExistence type="predicted"/>
<evidence type="ECO:0000313" key="2">
    <source>
        <dbReference type="EMBL" id="CUP73498.1"/>
    </source>
</evidence>